<dbReference type="Gene3D" id="3.20.20.40">
    <property type="entry name" value="1, 4-beta cellobiohydrolase"/>
    <property type="match status" value="1"/>
</dbReference>
<feature type="chain" id="PRO_5005144889" description="Glucanase" evidence="11">
    <location>
        <begin position="31"/>
        <end position="473"/>
    </location>
</feature>
<feature type="active site" description="Proton acceptor" evidence="8">
    <location>
        <position position="389"/>
    </location>
</feature>
<dbReference type="EMBL" id="AF113404">
    <property type="protein sequence ID" value="AAD54679.1"/>
    <property type="molecule type" value="Genomic_DNA"/>
</dbReference>
<dbReference type="Pfam" id="PF01341">
    <property type="entry name" value="Glyco_hydro_6"/>
    <property type="match status" value="1"/>
</dbReference>
<dbReference type="PRINTS" id="PR00733">
    <property type="entry name" value="GLHYDRLASE6"/>
</dbReference>
<dbReference type="PANTHER" id="PTHR34876">
    <property type="match status" value="1"/>
</dbReference>
<feature type="active site" description="Proton donor" evidence="8">
    <location>
        <position position="154"/>
    </location>
</feature>
<dbReference type="AlphaFoldDB" id="Q9RQE6"/>
<evidence type="ECO:0000256" key="6">
    <source>
        <dbReference type="ARBA" id="ARBA00023295"/>
    </source>
</evidence>
<keyword evidence="6 11" id="KW-0326">Glycosidase</keyword>
<keyword evidence="4" id="KW-1015">Disulfide bond</keyword>
<dbReference type="InterPro" id="IPR001524">
    <property type="entry name" value="Glyco_hydro_6_CS"/>
</dbReference>
<feature type="region of interest" description="Disordered" evidence="12">
    <location>
        <begin position="434"/>
        <end position="473"/>
    </location>
</feature>
<name>Q9RQE6_9MICO</name>
<evidence type="ECO:0000256" key="5">
    <source>
        <dbReference type="ARBA" id="ARBA00023277"/>
    </source>
</evidence>
<evidence type="ECO:0000256" key="2">
    <source>
        <dbReference type="ARBA" id="ARBA00022801"/>
    </source>
</evidence>
<feature type="compositionally biased region" description="Gly residues" evidence="12">
    <location>
        <begin position="454"/>
        <end position="473"/>
    </location>
</feature>
<dbReference type="InterPro" id="IPR036434">
    <property type="entry name" value="Beta_cellobiohydrolase_sf"/>
</dbReference>
<evidence type="ECO:0000256" key="1">
    <source>
        <dbReference type="ARBA" id="ARBA00022729"/>
    </source>
</evidence>
<dbReference type="GO" id="GO:0030245">
    <property type="term" value="P:cellulose catabolic process"/>
    <property type="evidence" value="ECO:0007669"/>
    <property type="project" value="UniProtKB-KW"/>
</dbReference>
<evidence type="ECO:0000256" key="7">
    <source>
        <dbReference type="ARBA" id="ARBA00023326"/>
    </source>
</evidence>
<organism evidence="13">
    <name type="scientific">Xylanimonas pachnodae</name>
    <dbReference type="NCBI Taxonomy" id="101489"/>
    <lineage>
        <taxon>Bacteria</taxon>
        <taxon>Bacillati</taxon>
        <taxon>Actinomycetota</taxon>
        <taxon>Actinomycetes</taxon>
        <taxon>Micrococcales</taxon>
        <taxon>Promicromonosporaceae</taxon>
        <taxon>Xylanimonas</taxon>
    </lineage>
</organism>
<feature type="binding site" evidence="9">
    <location>
        <position position="78"/>
    </location>
    <ligand>
        <name>substrate</name>
    </ligand>
</feature>
<evidence type="ECO:0000256" key="9">
    <source>
        <dbReference type="PIRSR" id="PIRSR001100-2"/>
    </source>
</evidence>
<keyword evidence="7 11" id="KW-0624">Polysaccharide degradation</keyword>
<feature type="binding site" evidence="9">
    <location>
        <position position="241"/>
    </location>
    <ligand>
        <name>substrate</name>
    </ligand>
</feature>
<keyword evidence="3 11" id="KW-0136">Cellulose degradation</keyword>
<evidence type="ECO:0000256" key="3">
    <source>
        <dbReference type="ARBA" id="ARBA00023001"/>
    </source>
</evidence>
<gene>
    <name evidence="13" type="primary">cel6A</name>
</gene>
<feature type="signal peptide" evidence="11">
    <location>
        <begin position="1"/>
        <end position="30"/>
    </location>
</feature>
<comment type="similarity">
    <text evidence="11">Belongs to the glycosyl hydrolase family 6.</text>
</comment>
<dbReference type="InterPro" id="IPR016288">
    <property type="entry name" value="Beta_cellobiohydrolase"/>
</dbReference>
<dbReference type="SUPFAM" id="SSF51989">
    <property type="entry name" value="Glycosyl hydrolases family 6, cellulases"/>
    <property type="match status" value="1"/>
</dbReference>
<evidence type="ECO:0000256" key="12">
    <source>
        <dbReference type="SAM" id="MobiDB-lite"/>
    </source>
</evidence>
<dbReference type="PROSITE" id="PS00655">
    <property type="entry name" value="GLYCOSYL_HYDROL_F6_1"/>
    <property type="match status" value="1"/>
</dbReference>
<dbReference type="EC" id="3.2.1.-" evidence="11"/>
<feature type="binding site" evidence="9">
    <location>
        <position position="214"/>
    </location>
    <ligand>
        <name>substrate</name>
    </ligand>
</feature>
<feature type="binding site" evidence="9">
    <location>
        <position position="387"/>
    </location>
    <ligand>
        <name>substrate</name>
    </ligand>
</feature>
<evidence type="ECO:0000256" key="4">
    <source>
        <dbReference type="ARBA" id="ARBA00023157"/>
    </source>
</evidence>
<feature type="active site" evidence="10">
    <location>
        <position position="116"/>
    </location>
</feature>
<dbReference type="PIRSF" id="PIRSF001100">
    <property type="entry name" value="Beta_cellobiohydrolase"/>
    <property type="match status" value="1"/>
</dbReference>
<sequence>MHPPTRIRARAGVAAAAALAAALVATPASAHPGKSADGGEELWVNPKSSITEHLRTEHLKGQDRADAEALAGYASASWFTGGTPSEVRKDVRDQVRRADRADAVPTLVAYNLPYRDCAQYSAGGAASQADYEEWIDAFAAGIGNERAIVILEPDGLGVIPWYTTIDGAQEWCQPEDADPATAAAERFAMFNHAVDAFGALPNAQVYLDAGNSAWLNVGENTDRLIKAGVQRADGFFLNASNYQFTENSTAYGHWISSCIEVITRGLGAAADCGNQYWNGGPANDWTGVAMTRYAPWTAGNADPAADTSGVDSKYAQQLGDIVPTTQFVIDTSRNGVGPWDPTTSDVEYTGDAEDWCNPPDRGLGARPTLDVDDPLVAGYLWIKVPGESDGQCYRSLGGPLDPERGMQDPAAGQWFAEQARELIELAVPPLETTRADCRGKGKGNGSADANGKGQANGKGNAGGNGHGQGHGGV</sequence>
<accession>Q9RQE6</accession>
<evidence type="ECO:0000256" key="8">
    <source>
        <dbReference type="PIRSR" id="PIRSR001100-1"/>
    </source>
</evidence>
<evidence type="ECO:0000256" key="11">
    <source>
        <dbReference type="RuleBase" id="RU361186"/>
    </source>
</evidence>
<keyword evidence="5 11" id="KW-0119">Carbohydrate metabolism</keyword>
<feature type="binding site" evidence="9">
    <location>
        <position position="355"/>
    </location>
    <ligand>
        <name>substrate</name>
    </ligand>
</feature>
<dbReference type="GO" id="GO:0004553">
    <property type="term" value="F:hydrolase activity, hydrolyzing O-glycosyl compounds"/>
    <property type="evidence" value="ECO:0007669"/>
    <property type="project" value="InterPro"/>
</dbReference>
<dbReference type="CAZy" id="GH6">
    <property type="family name" value="Glycoside Hydrolase Family 6"/>
</dbReference>
<proteinExistence type="inferred from homology"/>
<keyword evidence="1 11" id="KW-0732">Signal</keyword>
<evidence type="ECO:0000256" key="10">
    <source>
        <dbReference type="PROSITE-ProRule" id="PRU10056"/>
    </source>
</evidence>
<protein>
    <recommendedName>
        <fullName evidence="11">Glucanase</fullName>
        <ecNumber evidence="11">3.2.1.-</ecNumber>
    </recommendedName>
</protein>
<keyword evidence="2 11" id="KW-0378">Hydrolase</keyword>
<reference evidence="13" key="1">
    <citation type="journal article" date="1999" name="Appl. Microbiol. Biotechnol.">
        <title>A beta-1,4-endoglucanase-encoding gene from Cellulomonas pachnodae.</title>
        <authorList>
            <person name="Cazemier A.E."/>
            <person name="Verdoes J.C."/>
            <person name="Op den Camp H.J."/>
            <person name="Hackstein J.H."/>
            <person name="van Ooyen A.J."/>
        </authorList>
    </citation>
    <scope>NUCLEOTIDE SEQUENCE</scope>
</reference>
<evidence type="ECO:0000313" key="13">
    <source>
        <dbReference type="EMBL" id="AAD54679.1"/>
    </source>
</evidence>
<dbReference type="PANTHER" id="PTHR34876:SF4">
    <property type="entry name" value="1,4-BETA-D-GLUCAN CELLOBIOHYDROLASE C-RELATED"/>
    <property type="match status" value="1"/>
</dbReference>
<feature type="binding site" evidence="9">
    <location>
        <position position="383"/>
    </location>
    <ligand>
        <name>substrate</name>
    </ligand>
</feature>